<keyword evidence="2" id="KW-1185">Reference proteome</keyword>
<name>A0ABY8G6J0_9GAMM</name>
<sequence length="70" mass="7572">MAISPIQKQLAELEKKVEILDSIIDIAKTSGGRITDDGKNLIYILRNAGMSKTGIAKLLDVSPAALTKYQ</sequence>
<protein>
    <submittedName>
        <fullName evidence="1">Uncharacterized protein</fullName>
    </submittedName>
</protein>
<dbReference type="RefSeq" id="WP_019843869.1">
    <property type="nucleotide sequence ID" value="NZ_CP114280.1"/>
</dbReference>
<dbReference type="Proteomes" id="UP001219630">
    <property type="component" value="Chromosome"/>
</dbReference>
<gene>
    <name evidence="1" type="ORF">O1Q98_18385</name>
</gene>
<organism evidence="1 2">
    <name type="scientific">Dickeya lacustris</name>
    <dbReference type="NCBI Taxonomy" id="2259638"/>
    <lineage>
        <taxon>Bacteria</taxon>
        <taxon>Pseudomonadati</taxon>
        <taxon>Pseudomonadota</taxon>
        <taxon>Gammaproteobacteria</taxon>
        <taxon>Enterobacterales</taxon>
        <taxon>Pectobacteriaceae</taxon>
        <taxon>Dickeya</taxon>
    </lineage>
</organism>
<accession>A0ABY8G6J0</accession>
<reference evidence="1 2" key="1">
    <citation type="submission" date="2022-12" db="EMBL/GenBank/DDBJ databases">
        <title>Complete genome sequencing of Dickeya lacustris type strain LMG30899.</title>
        <authorList>
            <person name="Dobhal S."/>
            <person name="Arizala D."/>
            <person name="Arif M."/>
        </authorList>
    </citation>
    <scope>NUCLEOTIDE SEQUENCE [LARGE SCALE GENOMIC DNA]</scope>
    <source>
        <strain evidence="1 2">LMG30899</strain>
    </source>
</reference>
<evidence type="ECO:0000313" key="1">
    <source>
        <dbReference type="EMBL" id="WFN55530.1"/>
    </source>
</evidence>
<proteinExistence type="predicted"/>
<dbReference type="EMBL" id="CP114280">
    <property type="protein sequence ID" value="WFN55530.1"/>
    <property type="molecule type" value="Genomic_DNA"/>
</dbReference>
<evidence type="ECO:0000313" key="2">
    <source>
        <dbReference type="Proteomes" id="UP001219630"/>
    </source>
</evidence>